<dbReference type="AlphaFoldDB" id="A0A4T2H6T4"/>
<dbReference type="EMBL" id="SSXP01000006">
    <property type="protein sequence ID" value="TII07879.1"/>
    <property type="molecule type" value="Genomic_DNA"/>
</dbReference>
<evidence type="ECO:0000256" key="1">
    <source>
        <dbReference type="SAM" id="Phobius"/>
    </source>
</evidence>
<feature type="transmembrane region" description="Helical" evidence="1">
    <location>
        <begin position="60"/>
        <end position="77"/>
    </location>
</feature>
<evidence type="ECO:0000313" key="2">
    <source>
        <dbReference type="EMBL" id="TII07879.1"/>
    </source>
</evidence>
<dbReference type="RefSeq" id="WP_105143280.1">
    <property type="nucleotide sequence ID" value="NZ_JAFFHM010000003.1"/>
</dbReference>
<evidence type="ECO:0000313" key="3">
    <source>
        <dbReference type="Proteomes" id="UP000305768"/>
    </source>
</evidence>
<keyword evidence="1" id="KW-0812">Transmembrane</keyword>
<feature type="transmembrane region" description="Helical" evidence="1">
    <location>
        <begin position="37"/>
        <end position="54"/>
    </location>
</feature>
<proteinExistence type="predicted"/>
<gene>
    <name evidence="2" type="ORF">FAJ34_05855</name>
</gene>
<reference evidence="2 3" key="1">
    <citation type="submission" date="2019-04" db="EMBL/GenBank/DDBJ databases">
        <title>Genome analysis of Streptococcus suis strain WUSS425.</title>
        <authorList>
            <person name="Chen H."/>
            <person name="Gao X."/>
            <person name="Wu Z."/>
        </authorList>
    </citation>
    <scope>NUCLEOTIDE SEQUENCE [LARGE SCALE GENOMIC DNA]</scope>
    <source>
        <strain evidence="2 3">WUSS425</strain>
    </source>
</reference>
<keyword evidence="1" id="KW-0472">Membrane</keyword>
<dbReference type="InterPro" id="IPR025608">
    <property type="entry name" value="TcpE"/>
</dbReference>
<name>A0A4T2H6T4_STRSU</name>
<accession>A0A4T2H6T4</accession>
<comment type="caution">
    <text evidence="2">The sequence shown here is derived from an EMBL/GenBank/DDBJ whole genome shotgun (WGS) entry which is preliminary data.</text>
</comment>
<dbReference type="Pfam" id="PF12648">
    <property type="entry name" value="TcpE"/>
    <property type="match status" value="1"/>
</dbReference>
<dbReference type="Proteomes" id="UP000305768">
    <property type="component" value="Unassembled WGS sequence"/>
</dbReference>
<keyword evidence="1" id="KW-1133">Transmembrane helix</keyword>
<sequence length="125" mass="15144">MKDKELYSYKEALDQPNWIRKLFGFFTFSQAVKFSRFVYCTILVVFLFLFFRLLRFIPVNYNIIFSLLLSWLIAGVLEDLKVDGRPFAFYFKDYILFYLKYGYRADNIYINKGKVYRKIKTKGEL</sequence>
<organism evidence="2 3">
    <name type="scientific">Streptococcus suis</name>
    <dbReference type="NCBI Taxonomy" id="1307"/>
    <lineage>
        <taxon>Bacteria</taxon>
        <taxon>Bacillati</taxon>
        <taxon>Bacillota</taxon>
        <taxon>Bacilli</taxon>
        <taxon>Lactobacillales</taxon>
        <taxon>Streptococcaceae</taxon>
        <taxon>Streptococcus</taxon>
    </lineage>
</organism>
<protein>
    <submittedName>
        <fullName evidence="2">Conjugal transfer protein</fullName>
    </submittedName>
</protein>